<gene>
    <name evidence="1" type="ORF">PQ455_07530</name>
</gene>
<dbReference type="EMBL" id="CP117411">
    <property type="protein sequence ID" value="WCT75057.1"/>
    <property type="molecule type" value="Genomic_DNA"/>
</dbReference>
<accession>A0ABY7TQZ5</accession>
<reference evidence="1 2" key="1">
    <citation type="submission" date="2023-02" db="EMBL/GenBank/DDBJ databases">
        <title>Genome sequence of Sphingomonas naphthae.</title>
        <authorList>
            <person name="Kim S."/>
            <person name="Heo J."/>
            <person name="Kwon S.-W."/>
        </authorList>
    </citation>
    <scope>NUCLEOTIDE SEQUENCE [LARGE SCALE GENOMIC DNA]</scope>
    <source>
        <strain evidence="1 2">KACC 18716</strain>
    </source>
</reference>
<sequence length="92" mass="10135">MASDKPPIVFDEDNPEWTEEDFARARPAAEVLSPEVLAAFGKRGRGRPVGSATSNKERVSLRLDKDALERFRADGPGWQTRINDAVRKAAGL</sequence>
<protein>
    <submittedName>
        <fullName evidence="1">BrnA antitoxin family protein</fullName>
    </submittedName>
</protein>
<dbReference type="Proteomes" id="UP001220395">
    <property type="component" value="Chromosome"/>
</dbReference>
<keyword evidence="2" id="KW-1185">Reference proteome</keyword>
<proteinExistence type="predicted"/>
<name>A0ABY7TQZ5_9SPHN</name>
<dbReference type="RefSeq" id="WP_273690580.1">
    <property type="nucleotide sequence ID" value="NZ_CP117411.1"/>
</dbReference>
<evidence type="ECO:0000313" key="2">
    <source>
        <dbReference type="Proteomes" id="UP001220395"/>
    </source>
</evidence>
<evidence type="ECO:0000313" key="1">
    <source>
        <dbReference type="EMBL" id="WCT75057.1"/>
    </source>
</evidence>
<dbReference type="InterPro" id="IPR025528">
    <property type="entry name" value="BrnA_antitoxin"/>
</dbReference>
<dbReference type="Pfam" id="PF14384">
    <property type="entry name" value="BrnA_antitoxin"/>
    <property type="match status" value="1"/>
</dbReference>
<organism evidence="1 2">
    <name type="scientific">Sphingomonas naphthae</name>
    <dbReference type="NCBI Taxonomy" id="1813468"/>
    <lineage>
        <taxon>Bacteria</taxon>
        <taxon>Pseudomonadati</taxon>
        <taxon>Pseudomonadota</taxon>
        <taxon>Alphaproteobacteria</taxon>
        <taxon>Sphingomonadales</taxon>
        <taxon>Sphingomonadaceae</taxon>
        <taxon>Sphingomonas</taxon>
    </lineage>
</organism>